<dbReference type="GO" id="GO:0000785">
    <property type="term" value="C:chromatin"/>
    <property type="evidence" value="ECO:0007669"/>
    <property type="project" value="TreeGrafter"/>
</dbReference>
<feature type="compositionally biased region" description="Basic and acidic residues" evidence="7">
    <location>
        <begin position="203"/>
        <end position="233"/>
    </location>
</feature>
<dbReference type="AlphaFoldDB" id="A0A8C4R4G9"/>
<evidence type="ECO:0000256" key="1">
    <source>
        <dbReference type="ARBA" id="ARBA00004123"/>
    </source>
</evidence>
<dbReference type="Ensembl" id="ENSEBUT00000025393.1">
    <property type="protein sequence ID" value="ENSEBUP00000024817.1"/>
    <property type="gene ID" value="ENSEBUG00000015326.1"/>
</dbReference>
<feature type="domain" description="T-box" evidence="8">
    <location>
        <begin position="26"/>
        <end position="204"/>
    </location>
</feature>
<protein>
    <recommendedName>
        <fullName evidence="8">T-box domain-containing protein</fullName>
    </recommendedName>
</protein>
<evidence type="ECO:0000256" key="7">
    <source>
        <dbReference type="SAM" id="MobiDB-lite"/>
    </source>
</evidence>
<evidence type="ECO:0000313" key="10">
    <source>
        <dbReference type="Proteomes" id="UP000694388"/>
    </source>
</evidence>
<comment type="subcellular location">
    <subcellularLocation>
        <location evidence="1 6">Nucleus</location>
    </subcellularLocation>
</comment>
<comment type="caution">
    <text evidence="6">Lacks conserved residue(s) required for the propagation of feature annotation.</text>
</comment>
<dbReference type="PANTHER" id="PTHR11267:SF82">
    <property type="entry name" value="T-BOX TRANSCRIPTION FACTOR TBX2"/>
    <property type="match status" value="1"/>
</dbReference>
<dbReference type="GO" id="GO:0001708">
    <property type="term" value="P:cell fate specification"/>
    <property type="evidence" value="ECO:0007669"/>
    <property type="project" value="TreeGrafter"/>
</dbReference>
<dbReference type="Pfam" id="PF00907">
    <property type="entry name" value="T-box"/>
    <property type="match status" value="1"/>
</dbReference>
<evidence type="ECO:0000256" key="6">
    <source>
        <dbReference type="PROSITE-ProRule" id="PRU00201"/>
    </source>
</evidence>
<evidence type="ECO:0000256" key="2">
    <source>
        <dbReference type="ARBA" id="ARBA00023015"/>
    </source>
</evidence>
<keyword evidence="5 6" id="KW-0539">Nucleus</keyword>
<evidence type="ECO:0000259" key="8">
    <source>
        <dbReference type="PROSITE" id="PS50252"/>
    </source>
</evidence>
<evidence type="ECO:0000313" key="9">
    <source>
        <dbReference type="Ensembl" id="ENSEBUP00000024817.1"/>
    </source>
</evidence>
<reference evidence="9" key="1">
    <citation type="submission" date="2025-08" db="UniProtKB">
        <authorList>
            <consortium name="Ensembl"/>
        </authorList>
    </citation>
    <scope>IDENTIFICATION</scope>
</reference>
<dbReference type="Proteomes" id="UP000694388">
    <property type="component" value="Unplaced"/>
</dbReference>
<dbReference type="SMART" id="SM00425">
    <property type="entry name" value="TBOX"/>
    <property type="match status" value="1"/>
</dbReference>
<dbReference type="InterPro" id="IPR001699">
    <property type="entry name" value="TF_T-box"/>
</dbReference>
<name>A0A8C4R4G9_EPTBU</name>
<dbReference type="InterPro" id="IPR018186">
    <property type="entry name" value="TF_T-box_CS"/>
</dbReference>
<keyword evidence="3 6" id="KW-0238">DNA-binding</keyword>
<dbReference type="SUPFAM" id="SSF49417">
    <property type="entry name" value="p53-like transcription factors"/>
    <property type="match status" value="1"/>
</dbReference>
<dbReference type="FunFam" id="2.60.40.820:FF:000016">
    <property type="entry name" value="T-box transcription factor TBX2-A"/>
    <property type="match status" value="1"/>
</dbReference>
<dbReference type="PRINTS" id="PR00937">
    <property type="entry name" value="TBOX"/>
</dbReference>
<dbReference type="GO" id="GO:0005634">
    <property type="term" value="C:nucleus"/>
    <property type="evidence" value="ECO:0007669"/>
    <property type="project" value="UniProtKB-SubCell"/>
</dbReference>
<keyword evidence="10" id="KW-1185">Reference proteome</keyword>
<organism evidence="9 10">
    <name type="scientific">Eptatretus burgeri</name>
    <name type="common">Inshore hagfish</name>
    <dbReference type="NCBI Taxonomy" id="7764"/>
    <lineage>
        <taxon>Eukaryota</taxon>
        <taxon>Metazoa</taxon>
        <taxon>Chordata</taxon>
        <taxon>Craniata</taxon>
        <taxon>Vertebrata</taxon>
        <taxon>Cyclostomata</taxon>
        <taxon>Myxini</taxon>
        <taxon>Myxiniformes</taxon>
        <taxon>Myxinidae</taxon>
        <taxon>Eptatretinae</taxon>
        <taxon>Eptatretus</taxon>
    </lineage>
</organism>
<dbReference type="GO" id="GO:0000981">
    <property type="term" value="F:DNA-binding transcription factor activity, RNA polymerase II-specific"/>
    <property type="evidence" value="ECO:0007669"/>
    <property type="project" value="TreeGrafter"/>
</dbReference>
<dbReference type="GeneTree" id="ENSGT00940000158066"/>
<dbReference type="PROSITE" id="PS01264">
    <property type="entry name" value="TBOX_2"/>
    <property type="match status" value="1"/>
</dbReference>
<dbReference type="PROSITE" id="PS01283">
    <property type="entry name" value="TBOX_1"/>
    <property type="match status" value="1"/>
</dbReference>
<dbReference type="InterPro" id="IPR036960">
    <property type="entry name" value="T-box_sf"/>
</dbReference>
<evidence type="ECO:0000256" key="5">
    <source>
        <dbReference type="ARBA" id="ARBA00023242"/>
    </source>
</evidence>
<keyword evidence="4" id="KW-0804">Transcription</keyword>
<sequence>TATPVRVGLVPCCGTSDGPTGELSLKKGRDLWEQFHLLGTEMVITKSGRRMFPPFKVRISGLDKKAKYILLLDIVAADDCRYKFQQSRWLVAGKADPELPRRLYIHPDSPAPGEHWMARAVNFHKLKLTNNVADKHGFTILNSMHKYQPRFHVACASELLHLPYSAFRTYVFPETQFLAVTAYQNDKVKQGRIDSGTSMKGRNKQDEREKKRDDMEYGSTPERDDTGKNDSKRCQNTSLKHQFVLLFLPLSKQCKSAAQPKSITAEAMMVIPIRGSYFISGLVHATQNLKI</sequence>
<accession>A0A8C4R4G9</accession>
<reference evidence="9" key="2">
    <citation type="submission" date="2025-09" db="UniProtKB">
        <authorList>
            <consortium name="Ensembl"/>
        </authorList>
    </citation>
    <scope>IDENTIFICATION</scope>
</reference>
<proteinExistence type="predicted"/>
<dbReference type="PROSITE" id="PS50252">
    <property type="entry name" value="TBOX_3"/>
    <property type="match status" value="1"/>
</dbReference>
<dbReference type="InterPro" id="IPR046360">
    <property type="entry name" value="T-box_DNA-bd"/>
</dbReference>
<dbReference type="GO" id="GO:0000978">
    <property type="term" value="F:RNA polymerase II cis-regulatory region sequence-specific DNA binding"/>
    <property type="evidence" value="ECO:0007669"/>
    <property type="project" value="InterPro"/>
</dbReference>
<keyword evidence="2" id="KW-0805">Transcription regulation</keyword>
<feature type="region of interest" description="Disordered" evidence="7">
    <location>
        <begin position="191"/>
        <end position="233"/>
    </location>
</feature>
<evidence type="ECO:0000256" key="3">
    <source>
        <dbReference type="ARBA" id="ARBA00023125"/>
    </source>
</evidence>
<dbReference type="PANTHER" id="PTHR11267">
    <property type="entry name" value="T-BOX PROTEIN-RELATED"/>
    <property type="match status" value="1"/>
</dbReference>
<dbReference type="GO" id="GO:0045893">
    <property type="term" value="P:positive regulation of DNA-templated transcription"/>
    <property type="evidence" value="ECO:0007669"/>
    <property type="project" value="InterPro"/>
</dbReference>
<dbReference type="Gene3D" id="2.60.40.820">
    <property type="entry name" value="Transcription factor, T-box"/>
    <property type="match status" value="1"/>
</dbReference>
<evidence type="ECO:0000256" key="4">
    <source>
        <dbReference type="ARBA" id="ARBA00023163"/>
    </source>
</evidence>
<dbReference type="InterPro" id="IPR008967">
    <property type="entry name" value="p53-like_TF_DNA-bd_sf"/>
</dbReference>